<organism evidence="2">
    <name type="scientific">Cacopsylla melanoneura</name>
    <dbReference type="NCBI Taxonomy" id="428564"/>
    <lineage>
        <taxon>Eukaryota</taxon>
        <taxon>Metazoa</taxon>
        <taxon>Ecdysozoa</taxon>
        <taxon>Arthropoda</taxon>
        <taxon>Hexapoda</taxon>
        <taxon>Insecta</taxon>
        <taxon>Pterygota</taxon>
        <taxon>Neoptera</taxon>
        <taxon>Paraneoptera</taxon>
        <taxon>Hemiptera</taxon>
        <taxon>Sternorrhyncha</taxon>
        <taxon>Psylloidea</taxon>
        <taxon>Psyllidae</taxon>
        <taxon>Psyllinae</taxon>
        <taxon>Cacopsylla</taxon>
    </lineage>
</organism>
<dbReference type="AlphaFoldDB" id="A0A8D8QGA0"/>
<evidence type="ECO:0008006" key="3">
    <source>
        <dbReference type="Google" id="ProtNLM"/>
    </source>
</evidence>
<accession>A0A8D8QGA0</accession>
<keyword evidence="1" id="KW-0812">Transmembrane</keyword>
<dbReference type="EMBL" id="HBUF01076260">
    <property type="protein sequence ID" value="CAG6631211.1"/>
    <property type="molecule type" value="Transcribed_RNA"/>
</dbReference>
<dbReference type="PANTHER" id="PTHR15256">
    <property type="entry name" value="INTEGRAL MEMBRANE PROTEIN DGCR2/IDD"/>
    <property type="match status" value="1"/>
</dbReference>
<dbReference type="EMBL" id="HBUF01076261">
    <property type="protein sequence ID" value="CAG6631212.1"/>
    <property type="molecule type" value="Transcribed_RNA"/>
</dbReference>
<evidence type="ECO:0000313" key="2">
    <source>
        <dbReference type="EMBL" id="CAG6631210.1"/>
    </source>
</evidence>
<dbReference type="GO" id="GO:0016020">
    <property type="term" value="C:membrane"/>
    <property type="evidence" value="ECO:0007669"/>
    <property type="project" value="TreeGrafter"/>
</dbReference>
<dbReference type="EMBL" id="HBUF01076262">
    <property type="protein sequence ID" value="CAG6631213.1"/>
    <property type="molecule type" value="Transcribed_RNA"/>
</dbReference>
<feature type="transmembrane region" description="Helical" evidence="1">
    <location>
        <begin position="23"/>
        <end position="42"/>
    </location>
</feature>
<dbReference type="InterPro" id="IPR042378">
    <property type="entry name" value="IDD"/>
</dbReference>
<dbReference type="EMBL" id="HBUF01076259">
    <property type="protein sequence ID" value="CAG6631210.1"/>
    <property type="molecule type" value="Transcribed_RNA"/>
</dbReference>
<keyword evidence="1" id="KW-0472">Membrane</keyword>
<protein>
    <recommendedName>
        <fullName evidence="3">Integral membrane protein DGCR2/IDD</fullName>
    </recommendedName>
</protein>
<name>A0A8D8QGA0_9HEMI</name>
<dbReference type="SUPFAM" id="SSF57603">
    <property type="entry name" value="FnI-like domain"/>
    <property type="match status" value="1"/>
</dbReference>
<evidence type="ECO:0000256" key="1">
    <source>
        <dbReference type="SAM" id="Phobius"/>
    </source>
</evidence>
<reference evidence="2" key="1">
    <citation type="submission" date="2021-05" db="EMBL/GenBank/DDBJ databases">
        <authorList>
            <person name="Alioto T."/>
            <person name="Alioto T."/>
            <person name="Gomez Garrido J."/>
        </authorList>
    </citation>
    <scope>NUCLEOTIDE SEQUENCE</scope>
</reference>
<keyword evidence="1" id="KW-1133">Transmembrane helix</keyword>
<sequence length="151" mass="17408">MYTSNLVSFFFFFFFWHGGKLPFQMAFVTNNSIFIFYLLFFVKLGDGAEENCTDFQGKVVSHGLLYVPGPNVCSLCVCYHNEPMWCKTIFCPGPPYRCKNYIMGEQCCEFECLDEAYDPRRRKSDTSSVYSLSTFLLLAAPALYLCARFLV</sequence>
<dbReference type="PANTHER" id="PTHR15256:SF6">
    <property type="entry name" value="INTEGRAL MEMBRANE PROTEIN DGCR2_IDD"/>
    <property type="match status" value="1"/>
</dbReference>
<dbReference type="EMBL" id="HBUF01076263">
    <property type="protein sequence ID" value="CAG6631214.1"/>
    <property type="molecule type" value="Transcribed_RNA"/>
</dbReference>
<feature type="transmembrane region" description="Helical" evidence="1">
    <location>
        <begin position="129"/>
        <end position="150"/>
    </location>
</feature>
<proteinExistence type="predicted"/>